<reference evidence="13" key="2">
    <citation type="submission" date="2022-06" db="UniProtKB">
        <authorList>
            <consortium name="EnsemblMetazoa"/>
        </authorList>
    </citation>
    <scope>IDENTIFICATION</scope>
    <source>
        <strain evidence="13">DF5081</strain>
    </source>
</reference>
<comment type="similarity">
    <text evidence="3">Belongs to the peptidase C19 family.</text>
</comment>
<dbReference type="GO" id="GO:0016579">
    <property type="term" value="P:protein deubiquitination"/>
    <property type="evidence" value="ECO:0007669"/>
    <property type="project" value="InterPro"/>
</dbReference>
<evidence type="ECO:0000259" key="12">
    <source>
        <dbReference type="PROSITE" id="PS50235"/>
    </source>
</evidence>
<dbReference type="InterPro" id="IPR001394">
    <property type="entry name" value="Peptidase_C19_UCH"/>
</dbReference>
<dbReference type="InterPro" id="IPR018200">
    <property type="entry name" value="USP_CS"/>
</dbReference>
<feature type="region of interest" description="Disordered" evidence="11">
    <location>
        <begin position="1097"/>
        <end position="1122"/>
    </location>
</feature>
<feature type="compositionally biased region" description="Basic and acidic residues" evidence="11">
    <location>
        <begin position="1106"/>
        <end position="1115"/>
    </location>
</feature>
<evidence type="ECO:0000256" key="7">
    <source>
        <dbReference type="ARBA" id="ARBA00022801"/>
    </source>
</evidence>
<evidence type="ECO:0000313" key="14">
    <source>
        <dbReference type="Proteomes" id="UP000005237"/>
    </source>
</evidence>
<feature type="compositionally biased region" description="Basic and acidic residues" evidence="11">
    <location>
        <begin position="379"/>
        <end position="392"/>
    </location>
</feature>
<dbReference type="PROSITE" id="PS50235">
    <property type="entry name" value="USP_3"/>
    <property type="match status" value="1"/>
</dbReference>
<dbReference type="PROSITE" id="PS00973">
    <property type="entry name" value="USP_2"/>
    <property type="match status" value="1"/>
</dbReference>
<comment type="catalytic activity">
    <reaction evidence="1">
        <text>Thiol-dependent hydrolysis of ester, thioester, amide, peptide and isopeptide bonds formed by the C-terminal Gly of ubiquitin (a 76-residue protein attached to proteins as an intracellular targeting signal).</text>
        <dbReference type="EC" id="3.4.19.12"/>
    </reaction>
</comment>
<evidence type="ECO:0000256" key="11">
    <source>
        <dbReference type="SAM" id="MobiDB-lite"/>
    </source>
</evidence>
<reference evidence="14" key="1">
    <citation type="submission" date="2010-08" db="EMBL/GenBank/DDBJ databases">
        <authorList>
            <consortium name="Caenorhabditis japonica Sequencing Consortium"/>
            <person name="Wilson R.K."/>
        </authorList>
    </citation>
    <scope>NUCLEOTIDE SEQUENCE [LARGE SCALE GENOMIC DNA]</scope>
    <source>
        <strain evidence="14">DF5081</strain>
    </source>
</reference>
<feature type="region of interest" description="Disordered" evidence="11">
    <location>
        <begin position="374"/>
        <end position="393"/>
    </location>
</feature>
<sequence>MDVQATMLALQDIFYTLQTTPFTDTDKTSSLVKCLRLNNEQQDSQEFGLKFFNALERCLPDHPNGKEIERRLNKLFTGTICTRITCKCGKTSNRPETAISLTLNIEGHSTLMDALDAYFGEERLDDYKCSDCQKTGDVTKQADYQILPPVIVIQLNRYKYTSKGRQKLKTPMVYPREIAAKAFQRIDQSELPPAAMYDLFAVTIHDGNNAECGHYYDLIKSPLNQKWYQYNDASVEAIAKPPGTEKPTTYRSEKNRKKEKEKTPAEQKHCYGLLYRRRDARLPIAHPKLPPEELIAESKRLIEEQFEGQNKQNLDKSEKRVYDLKRRSDKLNRTMNELETHIDKYTNPNEIAFLPLSLLLDFLACEYEVAKGEKKKKNKEIENSKEEKKKNDEDADLAAAIAASKADQLEKEISSVQPSTSAAEVIIEVEEMTESTVQGDITLQSIADTSIESIAEADESIDMTEKLKDIDIVAIAMEESELPTAPPELVKKRTTRQQNGTPQYVHKQHRSPRKSANGVIGVGHKQPVSSRVAALLSSHEIPICGHGKISIDSILFGDVKAVTRAPAIAMLREYDFRVKLVYENGQRVFPEPERNKEVFVFTAEDICMECVKEMRQEGIFNNRLDDDDKLIRKILKEEKQRCSVKCPTKKPDNYYYVAKSALVNFKKSAQTMRENKFEQLHTKKGTLYIDSITEQKSDSTYPAQVSLKRFRGRPPKLTSEVPEKIRKLDENSFISEMPIESVPEDDDEAILEPETSVQKGENIPTKPVELVDLDVLLPVERIEFNAELRCSHDGINYNQFRLAVSPEEWNILSGYFDECFEVKCGEEVCAECRQQEEDAQTGTDNMRMLVKEMRKRINDTLKIVESRTGKSSEDEKIKYGICSVFIDKLKKLTTRQSTSPPSICQQCLICKHQQPYKGLANEKNTNESHVVGLTEEEWNTFVTEIRNLELAGDEHNVFVEPPPIHISNGQICDMCDQCFEQHIKFTEEQKYTFKDQPIFVKLVNPADEEDIPKANGKSRRGRNKNVYSIKMSSSNKLMDLKVQLYDKTHQLPNDQLLYRAVGGEHFDVSNNQKTLFDLRLSPQNNDNPLILIAQSFSPTSNQTEESGDRVPERGFVDTALAH</sequence>
<evidence type="ECO:0000256" key="2">
    <source>
        <dbReference type="ARBA" id="ARBA00004123"/>
    </source>
</evidence>
<dbReference type="AlphaFoldDB" id="A0A8R1HVP6"/>
<keyword evidence="8" id="KW-0788">Thiol protease</keyword>
<keyword evidence="9" id="KW-0539">Nucleus</keyword>
<keyword evidence="10" id="KW-0175">Coiled coil</keyword>
<dbReference type="Gene3D" id="3.90.70.10">
    <property type="entry name" value="Cysteine proteinases"/>
    <property type="match status" value="1"/>
</dbReference>
<dbReference type="PANTHER" id="PTHR24006">
    <property type="entry name" value="UBIQUITIN CARBOXYL-TERMINAL HYDROLASE"/>
    <property type="match status" value="1"/>
</dbReference>
<dbReference type="InterPro" id="IPR038765">
    <property type="entry name" value="Papain-like_cys_pep_sf"/>
</dbReference>
<dbReference type="InterPro" id="IPR028889">
    <property type="entry name" value="USP"/>
</dbReference>
<dbReference type="EC" id="3.4.19.12" evidence="4"/>
<accession>A0A8R1HVP6</accession>
<proteinExistence type="inferred from homology"/>
<dbReference type="GO" id="GO:0006508">
    <property type="term" value="P:proteolysis"/>
    <property type="evidence" value="ECO:0007669"/>
    <property type="project" value="UniProtKB-KW"/>
</dbReference>
<evidence type="ECO:0000256" key="6">
    <source>
        <dbReference type="ARBA" id="ARBA00022786"/>
    </source>
</evidence>
<dbReference type="InterPro" id="IPR057775">
    <property type="entry name" value="USP48_dom"/>
</dbReference>
<keyword evidence="6" id="KW-0833">Ubl conjugation pathway</keyword>
<evidence type="ECO:0000256" key="9">
    <source>
        <dbReference type="ARBA" id="ARBA00023242"/>
    </source>
</evidence>
<dbReference type="InterPro" id="IPR050164">
    <property type="entry name" value="Peptidase_C19"/>
</dbReference>
<feature type="domain" description="USP" evidence="12">
    <location>
        <begin position="1"/>
        <end position="278"/>
    </location>
</feature>
<evidence type="ECO:0000256" key="8">
    <source>
        <dbReference type="ARBA" id="ARBA00022807"/>
    </source>
</evidence>
<dbReference type="EnsemblMetazoa" id="CJA09915.1">
    <property type="protein sequence ID" value="CJA09915.1"/>
    <property type="gene ID" value="WBGene00129119"/>
</dbReference>
<dbReference type="CDD" id="cd02257">
    <property type="entry name" value="Peptidase_C19"/>
    <property type="match status" value="1"/>
</dbReference>
<keyword evidence="5" id="KW-0645">Protease</keyword>
<evidence type="ECO:0000256" key="1">
    <source>
        <dbReference type="ARBA" id="ARBA00000707"/>
    </source>
</evidence>
<dbReference type="Pfam" id="PF24543">
    <property type="entry name" value="Usp-48"/>
    <property type="match status" value="1"/>
</dbReference>
<keyword evidence="7" id="KW-0378">Hydrolase</keyword>
<dbReference type="GO" id="GO:0005829">
    <property type="term" value="C:cytosol"/>
    <property type="evidence" value="ECO:0007669"/>
    <property type="project" value="TreeGrafter"/>
</dbReference>
<evidence type="ECO:0000256" key="5">
    <source>
        <dbReference type="ARBA" id="ARBA00022670"/>
    </source>
</evidence>
<dbReference type="SUPFAM" id="SSF54001">
    <property type="entry name" value="Cysteine proteinases"/>
    <property type="match status" value="1"/>
</dbReference>
<dbReference type="PANTHER" id="PTHR24006:SF722">
    <property type="entry name" value="UBIQUITIN CARBOXYL-TERMINAL HYDROLASE 48"/>
    <property type="match status" value="1"/>
</dbReference>
<organism evidence="13 14">
    <name type="scientific">Caenorhabditis japonica</name>
    <dbReference type="NCBI Taxonomy" id="281687"/>
    <lineage>
        <taxon>Eukaryota</taxon>
        <taxon>Metazoa</taxon>
        <taxon>Ecdysozoa</taxon>
        <taxon>Nematoda</taxon>
        <taxon>Chromadorea</taxon>
        <taxon>Rhabditida</taxon>
        <taxon>Rhabditina</taxon>
        <taxon>Rhabditomorpha</taxon>
        <taxon>Rhabditoidea</taxon>
        <taxon>Rhabditidae</taxon>
        <taxon>Peloderinae</taxon>
        <taxon>Caenorhabditis</taxon>
    </lineage>
</organism>
<dbReference type="GO" id="GO:0004843">
    <property type="term" value="F:cysteine-type deubiquitinase activity"/>
    <property type="evidence" value="ECO:0007669"/>
    <property type="project" value="UniProtKB-EC"/>
</dbReference>
<evidence type="ECO:0000256" key="4">
    <source>
        <dbReference type="ARBA" id="ARBA00012759"/>
    </source>
</evidence>
<feature type="region of interest" description="Disordered" evidence="11">
    <location>
        <begin position="493"/>
        <end position="522"/>
    </location>
</feature>
<evidence type="ECO:0000256" key="3">
    <source>
        <dbReference type="ARBA" id="ARBA00009085"/>
    </source>
</evidence>
<dbReference type="Pfam" id="PF00443">
    <property type="entry name" value="UCH"/>
    <property type="match status" value="1"/>
</dbReference>
<protein>
    <recommendedName>
        <fullName evidence="4">ubiquitinyl hydrolase 1</fullName>
        <ecNumber evidence="4">3.4.19.12</ecNumber>
    </recommendedName>
</protein>
<feature type="region of interest" description="Disordered" evidence="11">
    <location>
        <begin position="239"/>
        <end position="265"/>
    </location>
</feature>
<feature type="compositionally biased region" description="Basic and acidic residues" evidence="11">
    <location>
        <begin position="251"/>
        <end position="265"/>
    </location>
</feature>
<evidence type="ECO:0000256" key="10">
    <source>
        <dbReference type="SAM" id="Coils"/>
    </source>
</evidence>
<dbReference type="GO" id="GO:0005634">
    <property type="term" value="C:nucleus"/>
    <property type="evidence" value="ECO:0007669"/>
    <property type="project" value="UniProtKB-SubCell"/>
</dbReference>
<evidence type="ECO:0000313" key="13">
    <source>
        <dbReference type="EnsemblMetazoa" id="CJA09915.1"/>
    </source>
</evidence>
<feature type="coiled-coil region" evidence="10">
    <location>
        <begin position="314"/>
        <end position="341"/>
    </location>
</feature>
<name>A0A8R1HVP6_CAEJA</name>
<keyword evidence="14" id="KW-1185">Reference proteome</keyword>
<dbReference type="Proteomes" id="UP000005237">
    <property type="component" value="Unassembled WGS sequence"/>
</dbReference>
<comment type="subcellular location">
    <subcellularLocation>
        <location evidence="2">Nucleus</location>
    </subcellularLocation>
</comment>